<feature type="domain" description="RNA-polymerase II-associated protein 3-like C-terminal" evidence="7">
    <location>
        <begin position="807"/>
        <end position="901"/>
    </location>
</feature>
<evidence type="ECO:0000256" key="4">
    <source>
        <dbReference type="ARBA" id="ARBA00022803"/>
    </source>
</evidence>
<keyword evidence="2" id="KW-0963">Cytoplasm</keyword>
<dbReference type="PANTHER" id="PTHR45984">
    <property type="entry name" value="RNA (RNA) POLYMERASE II ASSOCIATED PROTEIN HOMOLOG"/>
    <property type="match status" value="1"/>
</dbReference>
<gene>
    <name evidence="8" type="ORF">AAFF_G00116230</name>
</gene>
<organism evidence="8 9">
    <name type="scientific">Aldrovandia affinis</name>
    <dbReference type="NCBI Taxonomy" id="143900"/>
    <lineage>
        <taxon>Eukaryota</taxon>
        <taxon>Metazoa</taxon>
        <taxon>Chordata</taxon>
        <taxon>Craniata</taxon>
        <taxon>Vertebrata</taxon>
        <taxon>Euteleostomi</taxon>
        <taxon>Actinopterygii</taxon>
        <taxon>Neopterygii</taxon>
        <taxon>Teleostei</taxon>
        <taxon>Notacanthiformes</taxon>
        <taxon>Halosauridae</taxon>
        <taxon>Aldrovandia</taxon>
    </lineage>
</organism>
<name>A0AAD7T2M5_9TELE</name>
<evidence type="ECO:0000256" key="5">
    <source>
        <dbReference type="PROSITE-ProRule" id="PRU00339"/>
    </source>
</evidence>
<feature type="compositionally biased region" description="Basic and acidic residues" evidence="6">
    <location>
        <begin position="405"/>
        <end position="419"/>
    </location>
</feature>
<feature type="compositionally biased region" description="Basic and acidic residues" evidence="6">
    <location>
        <begin position="435"/>
        <end position="448"/>
    </location>
</feature>
<reference evidence="8" key="1">
    <citation type="journal article" date="2023" name="Science">
        <title>Genome structures resolve the early diversification of teleost fishes.</title>
        <authorList>
            <person name="Parey E."/>
            <person name="Louis A."/>
            <person name="Montfort J."/>
            <person name="Bouchez O."/>
            <person name="Roques C."/>
            <person name="Iampietro C."/>
            <person name="Lluch J."/>
            <person name="Castinel A."/>
            <person name="Donnadieu C."/>
            <person name="Desvignes T."/>
            <person name="Floi Bucao C."/>
            <person name="Jouanno E."/>
            <person name="Wen M."/>
            <person name="Mejri S."/>
            <person name="Dirks R."/>
            <person name="Jansen H."/>
            <person name="Henkel C."/>
            <person name="Chen W.J."/>
            <person name="Zahm M."/>
            <person name="Cabau C."/>
            <person name="Klopp C."/>
            <person name="Thompson A.W."/>
            <person name="Robinson-Rechavi M."/>
            <person name="Braasch I."/>
            <person name="Lecointre G."/>
            <person name="Bobe J."/>
            <person name="Postlethwait J.H."/>
            <person name="Berthelot C."/>
            <person name="Roest Crollius H."/>
            <person name="Guiguen Y."/>
        </authorList>
    </citation>
    <scope>NUCLEOTIDE SEQUENCE</scope>
    <source>
        <strain evidence="8">NC1722</strain>
    </source>
</reference>
<dbReference type="InterPro" id="IPR011990">
    <property type="entry name" value="TPR-like_helical_dom_sf"/>
</dbReference>
<feature type="repeat" description="TPR" evidence="5">
    <location>
        <begin position="671"/>
        <end position="704"/>
    </location>
</feature>
<proteinExistence type="predicted"/>
<dbReference type="PANTHER" id="PTHR45984:SF3">
    <property type="entry name" value="SPERM-ASSOCIATED ANTIGEN 1"/>
    <property type="match status" value="1"/>
</dbReference>
<protein>
    <recommendedName>
        <fullName evidence="7">RNA-polymerase II-associated protein 3-like C-terminal domain-containing protein</fullName>
    </recommendedName>
</protein>
<dbReference type="GO" id="GO:0005829">
    <property type="term" value="C:cytosol"/>
    <property type="evidence" value="ECO:0007669"/>
    <property type="project" value="TreeGrafter"/>
</dbReference>
<dbReference type="SMART" id="SM00028">
    <property type="entry name" value="TPR"/>
    <property type="match status" value="9"/>
</dbReference>
<dbReference type="InterPro" id="IPR025986">
    <property type="entry name" value="RPAP3-like_C"/>
</dbReference>
<comment type="caution">
    <text evidence="8">The sequence shown here is derived from an EMBL/GenBank/DDBJ whole genome shotgun (WGS) entry which is preliminary data.</text>
</comment>
<evidence type="ECO:0000259" key="7">
    <source>
        <dbReference type="Pfam" id="PF13877"/>
    </source>
</evidence>
<dbReference type="Gene3D" id="1.25.40.10">
    <property type="entry name" value="Tetratricopeptide repeat domain"/>
    <property type="match status" value="3"/>
</dbReference>
<evidence type="ECO:0000313" key="9">
    <source>
        <dbReference type="Proteomes" id="UP001221898"/>
    </source>
</evidence>
<dbReference type="AlphaFoldDB" id="A0AAD7T2M5"/>
<comment type="subcellular location">
    <subcellularLocation>
        <location evidence="1">Cytoplasm</location>
    </subcellularLocation>
</comment>
<feature type="repeat" description="TPR" evidence="5">
    <location>
        <begin position="637"/>
        <end position="670"/>
    </location>
</feature>
<dbReference type="SUPFAM" id="SSF48452">
    <property type="entry name" value="TPR-like"/>
    <property type="match status" value="3"/>
</dbReference>
<dbReference type="Pfam" id="PF13877">
    <property type="entry name" value="RPAP3_C"/>
    <property type="match status" value="1"/>
</dbReference>
<dbReference type="PROSITE" id="PS50005">
    <property type="entry name" value="TPR"/>
    <property type="match status" value="2"/>
</dbReference>
<evidence type="ECO:0000313" key="8">
    <source>
        <dbReference type="EMBL" id="KAJ8412672.1"/>
    </source>
</evidence>
<feature type="region of interest" description="Disordered" evidence="6">
    <location>
        <begin position="346"/>
        <end position="456"/>
    </location>
</feature>
<evidence type="ECO:0000256" key="3">
    <source>
        <dbReference type="ARBA" id="ARBA00022737"/>
    </source>
</evidence>
<feature type="region of interest" description="Disordered" evidence="6">
    <location>
        <begin position="133"/>
        <end position="156"/>
    </location>
</feature>
<dbReference type="FunFam" id="1.25.40.10:FF:000221">
    <property type="entry name" value="Mitochondrial import receptor subunit TOM34"/>
    <property type="match status" value="1"/>
</dbReference>
<dbReference type="InterPro" id="IPR019734">
    <property type="entry name" value="TPR_rpt"/>
</dbReference>
<dbReference type="InterPro" id="IPR051982">
    <property type="entry name" value="CiliaryAsmbly_MitoImport"/>
</dbReference>
<dbReference type="Pfam" id="PF00515">
    <property type="entry name" value="TPR_1"/>
    <property type="match status" value="1"/>
</dbReference>
<keyword evidence="3" id="KW-0677">Repeat</keyword>
<dbReference type="EMBL" id="JAINUG010000018">
    <property type="protein sequence ID" value="KAJ8412672.1"/>
    <property type="molecule type" value="Genomic_DNA"/>
</dbReference>
<keyword evidence="4 5" id="KW-0802">TPR repeat</keyword>
<accession>A0AAD7T2M5</accession>
<evidence type="ECO:0000256" key="1">
    <source>
        <dbReference type="ARBA" id="ARBA00004496"/>
    </source>
</evidence>
<dbReference type="Proteomes" id="UP001221898">
    <property type="component" value="Unassembled WGS sequence"/>
</dbReference>
<feature type="region of interest" description="Disordered" evidence="6">
    <location>
        <begin position="761"/>
        <end position="807"/>
    </location>
</feature>
<evidence type="ECO:0000256" key="2">
    <source>
        <dbReference type="ARBA" id="ARBA00022490"/>
    </source>
</evidence>
<evidence type="ECO:0000256" key="6">
    <source>
        <dbReference type="SAM" id="MobiDB-lite"/>
    </source>
</evidence>
<keyword evidence="9" id="KW-1185">Reference proteome</keyword>
<sequence>MSADAVSSLLNLEVKGSDKIPVEHLDYDFIQKCREPKYLEKIVRVLRSGEEGLYPHLMEFCEKRIETLDPKSRALRKDNLPATAASFSAEEWSQITEELKTWEREVKMDEVELKHMPAFGSVGKVPPVRSSNYSAPLKQKTFDKGGNSSKKPPLPREYKEWDKFDVEKEISKIDGDFKERNSPTVVNHTLPQINRKMDTQALSVKERAVLANREKEKGNEAFKAQDFEEAVAYYTRSLLVMPTAAVYNNRAQAQIKLRQWHSAISDCEMVLELEPANLKALLRRATAQKQLGNLKMAAADLRSVLQAEPQNGIAKKLLQEVEEKVTDILPEEQRKGTKILIQEVEDDEERAAPAEPSQCVGGESVAAPAETGDMGNAHKKPPSKGDGGPHAEPTPQGQRRAKGGGADKYRVQQPDRKEVTNGVEGSGSSAGSQAADREAGEGRDDSRLDTPCGALPPHLARLKNHGNQLFKNGQFADALEKYSQAITGFTDTGIDSPEDLSILHSNRAACYLKDGNSSECIQDCTRALELQPFSLKPLLRRAMAYESLERYRKAYVDYKTVLQINIGVQSAHDSVNRITKLLIEEDGPDWRKKLPEIPLVPLMAQQHRREEPPSAELARARAARAVQDTARRAEARFSSLKQEGNDCVKSGQFQQAMEKYSECLKLKPDECAVYTNRALCYLKLELFEEAKRDCDSALQLEPSNKKAFYRRALALKGLKDYLACSSDLQEVLQLDPNVQEAERELEVVTVLLRQSLVAASPGKPRKSVPIAEVDGSDEETDTADRTEEGSRAAGNHCAGKQPRIPTQPANAYEFGQALGAMHYRGDTAACAELLQSIAPETLPQYMTNTAMLDGHTFHFLMQALDGHLLQKDPYLVYQHLSHLHTAERFSVILMLLDRDERRQVAELFKHLSAVETAEFSANDVQNLANKYI</sequence>